<keyword evidence="3" id="KW-1185">Reference proteome</keyword>
<evidence type="ECO:0000313" key="2">
    <source>
        <dbReference type="EMBL" id="KAJ9562885.1"/>
    </source>
</evidence>
<name>A0AA38TXN1_9ASTR</name>
<gene>
    <name evidence="2" type="ORF">OSB04_008045</name>
</gene>
<sequence>MSFTAFDFLHQRFKRKLEDFDDDDLSSELTFVRMRKDDPNPNPNPNSPFPPPPPPPSLLLLPTTPSSPSILLSLSI</sequence>
<organism evidence="2 3">
    <name type="scientific">Centaurea solstitialis</name>
    <name type="common">yellow star-thistle</name>
    <dbReference type="NCBI Taxonomy" id="347529"/>
    <lineage>
        <taxon>Eukaryota</taxon>
        <taxon>Viridiplantae</taxon>
        <taxon>Streptophyta</taxon>
        <taxon>Embryophyta</taxon>
        <taxon>Tracheophyta</taxon>
        <taxon>Spermatophyta</taxon>
        <taxon>Magnoliopsida</taxon>
        <taxon>eudicotyledons</taxon>
        <taxon>Gunneridae</taxon>
        <taxon>Pentapetalae</taxon>
        <taxon>asterids</taxon>
        <taxon>campanulids</taxon>
        <taxon>Asterales</taxon>
        <taxon>Asteraceae</taxon>
        <taxon>Carduoideae</taxon>
        <taxon>Cardueae</taxon>
        <taxon>Centaureinae</taxon>
        <taxon>Centaurea</taxon>
    </lineage>
</organism>
<feature type="region of interest" description="Disordered" evidence="1">
    <location>
        <begin position="34"/>
        <end position="76"/>
    </location>
</feature>
<proteinExistence type="predicted"/>
<dbReference type="AlphaFoldDB" id="A0AA38TXN1"/>
<evidence type="ECO:0000313" key="3">
    <source>
        <dbReference type="Proteomes" id="UP001172457"/>
    </source>
</evidence>
<dbReference type="Proteomes" id="UP001172457">
    <property type="component" value="Chromosome 2"/>
</dbReference>
<comment type="caution">
    <text evidence="2">The sequence shown here is derived from an EMBL/GenBank/DDBJ whole genome shotgun (WGS) entry which is preliminary data.</text>
</comment>
<reference evidence="2" key="1">
    <citation type="submission" date="2023-03" db="EMBL/GenBank/DDBJ databases">
        <title>Chromosome-scale reference genome and RAD-based genetic map of yellow starthistle (Centaurea solstitialis) reveal putative structural variation and QTLs associated with invader traits.</title>
        <authorList>
            <person name="Reatini B."/>
            <person name="Cang F.A."/>
            <person name="Jiang Q."/>
            <person name="Mckibben M.T.W."/>
            <person name="Barker M.S."/>
            <person name="Rieseberg L.H."/>
            <person name="Dlugosch K.M."/>
        </authorList>
    </citation>
    <scope>NUCLEOTIDE SEQUENCE</scope>
    <source>
        <strain evidence="2">CAN-66</strain>
        <tissue evidence="2">Leaf</tissue>
    </source>
</reference>
<dbReference type="EMBL" id="JARYMX010000002">
    <property type="protein sequence ID" value="KAJ9562885.1"/>
    <property type="molecule type" value="Genomic_DNA"/>
</dbReference>
<feature type="compositionally biased region" description="Pro residues" evidence="1">
    <location>
        <begin position="40"/>
        <end position="57"/>
    </location>
</feature>
<feature type="compositionally biased region" description="Low complexity" evidence="1">
    <location>
        <begin position="58"/>
        <end position="76"/>
    </location>
</feature>
<protein>
    <submittedName>
        <fullName evidence="2">Uncharacterized protein</fullName>
    </submittedName>
</protein>
<evidence type="ECO:0000256" key="1">
    <source>
        <dbReference type="SAM" id="MobiDB-lite"/>
    </source>
</evidence>
<accession>A0AA38TXN1</accession>